<dbReference type="SMART" id="SM00212">
    <property type="entry name" value="UBCc"/>
    <property type="match status" value="1"/>
</dbReference>
<accession>H2Y0Q2</accession>
<dbReference type="Proteomes" id="UP000008144">
    <property type="component" value="Chromosome 1"/>
</dbReference>
<dbReference type="PROSITE" id="PS50127">
    <property type="entry name" value="UBC_2"/>
    <property type="match status" value="1"/>
</dbReference>
<dbReference type="HOGENOM" id="CLU_030988_13_3_1"/>
<dbReference type="GO" id="GO:0005634">
    <property type="term" value="C:nucleus"/>
    <property type="evidence" value="ECO:0000318"/>
    <property type="project" value="GO_Central"/>
</dbReference>
<dbReference type="KEGG" id="cin:104266887"/>
<reference evidence="7" key="1">
    <citation type="journal article" date="2002" name="Science">
        <title>The draft genome of Ciona intestinalis: insights into chordate and vertebrate origins.</title>
        <authorList>
            <person name="Dehal P."/>
            <person name="Satou Y."/>
            <person name="Campbell R.K."/>
            <person name="Chapman J."/>
            <person name="Degnan B."/>
            <person name="De Tomaso A."/>
            <person name="Davidson B."/>
            <person name="Di Gregorio A."/>
            <person name="Gelpke M."/>
            <person name="Goodstein D.M."/>
            <person name="Harafuji N."/>
            <person name="Hastings K.E."/>
            <person name="Ho I."/>
            <person name="Hotta K."/>
            <person name="Huang W."/>
            <person name="Kawashima T."/>
            <person name="Lemaire P."/>
            <person name="Martinez D."/>
            <person name="Meinertzhagen I.A."/>
            <person name="Necula S."/>
            <person name="Nonaka M."/>
            <person name="Putnam N."/>
            <person name="Rash S."/>
            <person name="Saiga H."/>
            <person name="Satake M."/>
            <person name="Terry A."/>
            <person name="Yamada L."/>
            <person name="Wang H.G."/>
            <person name="Awazu S."/>
            <person name="Azumi K."/>
            <person name="Boore J."/>
            <person name="Branno M."/>
            <person name="Chin-Bow S."/>
            <person name="DeSantis R."/>
            <person name="Doyle S."/>
            <person name="Francino P."/>
            <person name="Keys D.N."/>
            <person name="Haga S."/>
            <person name="Hayashi H."/>
            <person name="Hino K."/>
            <person name="Imai K.S."/>
            <person name="Inaba K."/>
            <person name="Kano S."/>
            <person name="Kobayashi K."/>
            <person name="Kobayashi M."/>
            <person name="Lee B.I."/>
            <person name="Makabe K.W."/>
            <person name="Manohar C."/>
            <person name="Matassi G."/>
            <person name="Medina M."/>
            <person name="Mochizuki Y."/>
            <person name="Mount S."/>
            <person name="Morishita T."/>
            <person name="Miura S."/>
            <person name="Nakayama A."/>
            <person name="Nishizaka S."/>
            <person name="Nomoto H."/>
            <person name="Ohta F."/>
            <person name="Oishi K."/>
            <person name="Rigoutsos I."/>
            <person name="Sano M."/>
            <person name="Sasaki A."/>
            <person name="Sasakura Y."/>
            <person name="Shoguchi E."/>
            <person name="Shin-i T."/>
            <person name="Spagnuolo A."/>
            <person name="Stainier D."/>
            <person name="Suzuki M.M."/>
            <person name="Tassy O."/>
            <person name="Takatori N."/>
            <person name="Tokuoka M."/>
            <person name="Yagi K."/>
            <person name="Yoshizaki F."/>
            <person name="Wada S."/>
            <person name="Zhang C."/>
            <person name="Hyatt P.D."/>
            <person name="Larimer F."/>
            <person name="Detter C."/>
            <person name="Doggett N."/>
            <person name="Glavina T."/>
            <person name="Hawkins T."/>
            <person name="Richardson P."/>
            <person name="Lucas S."/>
            <person name="Kohara Y."/>
            <person name="Levine M."/>
            <person name="Satoh N."/>
            <person name="Rokhsar D.S."/>
        </authorList>
    </citation>
    <scope>NUCLEOTIDE SEQUENCE [LARGE SCALE GENOMIC DNA]</scope>
</reference>
<proteinExistence type="inferred from homology"/>
<feature type="domain" description="UBC core" evidence="5">
    <location>
        <begin position="1"/>
        <end position="148"/>
    </location>
</feature>
<name>H2Y0Q2_CIOIN</name>
<dbReference type="GO" id="GO:0061631">
    <property type="term" value="F:ubiquitin conjugating enzyme activity"/>
    <property type="evidence" value="ECO:0000318"/>
    <property type="project" value="GO_Central"/>
</dbReference>
<evidence type="ECO:0000256" key="4">
    <source>
        <dbReference type="RuleBase" id="RU362109"/>
    </source>
</evidence>
<dbReference type="InParanoid" id="H2Y0Q2"/>
<comment type="similarity">
    <text evidence="4">Belongs to the ubiquitin-conjugating enzyme family.</text>
</comment>
<gene>
    <name evidence="6" type="primary">LOC104266887</name>
</gene>
<keyword evidence="7" id="KW-1185">Reference proteome</keyword>
<evidence type="ECO:0000313" key="7">
    <source>
        <dbReference type="Proteomes" id="UP000008144"/>
    </source>
</evidence>
<feature type="active site" description="Glycyl thioester intermediate" evidence="3">
    <location>
        <position position="86"/>
    </location>
</feature>
<dbReference type="GO" id="GO:0005524">
    <property type="term" value="F:ATP binding"/>
    <property type="evidence" value="ECO:0007669"/>
    <property type="project" value="UniProtKB-UniRule"/>
</dbReference>
<dbReference type="GeneID" id="104266887"/>
<evidence type="ECO:0000256" key="3">
    <source>
        <dbReference type="PROSITE-ProRule" id="PRU10133"/>
    </source>
</evidence>
<dbReference type="EMBL" id="EAAA01000386">
    <property type="status" value="NOT_ANNOTATED_CDS"/>
    <property type="molecule type" value="Genomic_DNA"/>
</dbReference>
<dbReference type="InterPro" id="IPR000608">
    <property type="entry name" value="UBC"/>
</dbReference>
<sequence length="149" mass="16382">MAAKRLNKEAAEMKNAESTANCSAGPIGDNLYRWEAKIIGPNGTPYENGIFNLTVEFPTDYPFKPPKVKFTTKIYHPNITSNGDICLDILKGQWSPALTLLKVLLSISSLLAEPNPDDPLVPAIANLYKNNRPEFKSVAAAWTAKYAQT</sequence>
<dbReference type="Ensembl" id="ENSCINT00000031999.1">
    <property type="protein sequence ID" value="ENSCINP00000035486.1"/>
    <property type="gene ID" value="ENSCING00000021502.1"/>
</dbReference>
<organism evidence="6 7">
    <name type="scientific">Ciona intestinalis</name>
    <name type="common">Transparent sea squirt</name>
    <name type="synonym">Ascidia intestinalis</name>
    <dbReference type="NCBI Taxonomy" id="7719"/>
    <lineage>
        <taxon>Eukaryota</taxon>
        <taxon>Metazoa</taxon>
        <taxon>Chordata</taxon>
        <taxon>Tunicata</taxon>
        <taxon>Ascidiacea</taxon>
        <taxon>Phlebobranchia</taxon>
        <taxon>Cionidae</taxon>
        <taxon>Ciona</taxon>
    </lineage>
</organism>
<dbReference type="GO" id="GO:0006511">
    <property type="term" value="P:ubiquitin-dependent protein catabolic process"/>
    <property type="evidence" value="ECO:0000318"/>
    <property type="project" value="GO_Central"/>
</dbReference>
<dbReference type="AlphaFoldDB" id="H2Y0Q2"/>
<dbReference type="OrthoDB" id="7851174at2759"/>
<dbReference type="OMA" id="PIWHPNF"/>
<dbReference type="PANTHER" id="PTHR24068">
    <property type="entry name" value="UBIQUITIN-CONJUGATING ENZYME E2"/>
    <property type="match status" value="1"/>
</dbReference>
<dbReference type="Gene3D" id="3.10.110.10">
    <property type="entry name" value="Ubiquitin Conjugating Enzyme"/>
    <property type="match status" value="1"/>
</dbReference>
<reference evidence="6" key="3">
    <citation type="submission" date="2025-08" db="UniProtKB">
        <authorList>
            <consortium name="Ensembl"/>
        </authorList>
    </citation>
    <scope>IDENTIFICATION</scope>
</reference>
<keyword evidence="4" id="KW-0547">Nucleotide-binding</keyword>
<dbReference type="InterPro" id="IPR023313">
    <property type="entry name" value="UBQ-conjugating_AS"/>
</dbReference>
<evidence type="ECO:0000256" key="2">
    <source>
        <dbReference type="ARBA" id="ARBA00022786"/>
    </source>
</evidence>
<reference evidence="6" key="2">
    <citation type="journal article" date="2008" name="Genome Biol.">
        <title>Improved genome assembly and evidence-based global gene model set for the chordate Ciona intestinalis: new insight into intron and operon populations.</title>
        <authorList>
            <person name="Satou Y."/>
            <person name="Mineta K."/>
            <person name="Ogasawara M."/>
            <person name="Sasakura Y."/>
            <person name="Shoguchi E."/>
            <person name="Ueno K."/>
            <person name="Yamada L."/>
            <person name="Matsumoto J."/>
            <person name="Wasserscheid J."/>
            <person name="Dewar K."/>
            <person name="Wiley G.B."/>
            <person name="Macmil S.L."/>
            <person name="Roe B.A."/>
            <person name="Zeller R.W."/>
            <person name="Hastings K.E."/>
            <person name="Lemaire P."/>
            <person name="Lindquist E."/>
            <person name="Endo T."/>
            <person name="Hotta K."/>
            <person name="Inaba K."/>
        </authorList>
    </citation>
    <scope>NUCLEOTIDE SEQUENCE [LARGE SCALE GENOMIC DNA]</scope>
    <source>
        <strain evidence="6">wild type</strain>
    </source>
</reference>
<keyword evidence="4" id="KW-0067">ATP-binding</keyword>
<dbReference type="FunCoup" id="H2Y0Q2">
    <property type="interactions" value="28"/>
</dbReference>
<dbReference type="SUPFAM" id="SSF54495">
    <property type="entry name" value="UBC-like"/>
    <property type="match status" value="1"/>
</dbReference>
<dbReference type="FunFam" id="3.10.110.10:FF:000141">
    <property type="entry name" value="Ubiquitin-conjugating enzyme E2 8"/>
    <property type="match status" value="1"/>
</dbReference>
<keyword evidence="1" id="KW-0808">Transferase</keyword>
<evidence type="ECO:0000259" key="5">
    <source>
        <dbReference type="PROSITE" id="PS50127"/>
    </source>
</evidence>
<dbReference type="InterPro" id="IPR016135">
    <property type="entry name" value="UBQ-conjugating_enzyme/RWD"/>
</dbReference>
<dbReference type="Pfam" id="PF00179">
    <property type="entry name" value="UQ_con"/>
    <property type="match status" value="1"/>
</dbReference>
<keyword evidence="2 4" id="KW-0833">Ubl conjugation pathway</keyword>
<dbReference type="PROSITE" id="PS00183">
    <property type="entry name" value="UBC_1"/>
    <property type="match status" value="1"/>
</dbReference>
<protein>
    <submittedName>
        <fullName evidence="6">Ubiquitin-conjugating enzyme E2 D3-like</fullName>
    </submittedName>
</protein>
<reference evidence="6" key="4">
    <citation type="submission" date="2025-09" db="UniProtKB">
        <authorList>
            <consortium name="Ensembl"/>
        </authorList>
    </citation>
    <scope>IDENTIFICATION</scope>
</reference>
<dbReference type="RefSeq" id="XP_018671627.1">
    <property type="nucleotide sequence ID" value="XM_018816082.2"/>
</dbReference>
<accession>A0A1W5BN91</accession>
<dbReference type="STRING" id="7719.ENSCINP00000035486"/>
<evidence type="ECO:0000256" key="1">
    <source>
        <dbReference type="ARBA" id="ARBA00022679"/>
    </source>
</evidence>
<dbReference type="GO" id="GO:0070936">
    <property type="term" value="P:protein K48-linked ubiquitination"/>
    <property type="evidence" value="ECO:0000318"/>
    <property type="project" value="GO_Central"/>
</dbReference>
<evidence type="ECO:0000313" key="6">
    <source>
        <dbReference type="Ensembl" id="ENSCINP00000035486.1"/>
    </source>
</evidence>
<dbReference type="GeneTree" id="ENSGT00940000165799"/>